<name>A0A8C3UAB8_CATUS</name>
<keyword evidence="2" id="KW-1185">Reference proteome</keyword>
<sequence>IGLESQEESLRSCAAEQGTGALLLGMAETGAVQRAVVALQCPWAVVALQCPWAVVALQCPWGVVAPQCPRAVVALQCPRAVVAPQCPRGVVALQCPRGVMAPQCPQGVLALQCPQGVLALQCPQGVVALQCPGVCSGTGRDGSTGYPSLGHHSSSQSSLLVFAQCFQGLTFPLYPHTNIFLPAFSVSVPLELALGVGSEGGWRGWQGWFGALRLHPWEGMS</sequence>
<evidence type="ECO:0000313" key="2">
    <source>
        <dbReference type="Proteomes" id="UP000694563"/>
    </source>
</evidence>
<reference evidence="1" key="1">
    <citation type="submission" date="2020-10" db="EMBL/GenBank/DDBJ databases">
        <title>Catharus ustulatus (Swainson's thrush) genome, bCatUst1, primary haplotype v2.</title>
        <authorList>
            <person name="Delmore K."/>
            <person name="Vafadar M."/>
            <person name="Formenti G."/>
            <person name="Chow W."/>
            <person name="Pelan S."/>
            <person name="Howe K."/>
            <person name="Rhie A."/>
            <person name="Mountcastle J."/>
            <person name="Haase B."/>
            <person name="Fedrigo O."/>
            <person name="Jarvis E.D."/>
        </authorList>
    </citation>
    <scope>NUCLEOTIDE SEQUENCE [LARGE SCALE GENOMIC DNA]</scope>
</reference>
<protein>
    <submittedName>
        <fullName evidence="1">Uncharacterized protein</fullName>
    </submittedName>
</protein>
<accession>A0A8C3UAB8</accession>
<reference evidence="1" key="2">
    <citation type="submission" date="2025-08" db="UniProtKB">
        <authorList>
            <consortium name="Ensembl"/>
        </authorList>
    </citation>
    <scope>IDENTIFICATION</scope>
</reference>
<reference evidence="1" key="3">
    <citation type="submission" date="2025-09" db="UniProtKB">
        <authorList>
            <consortium name="Ensembl"/>
        </authorList>
    </citation>
    <scope>IDENTIFICATION</scope>
</reference>
<proteinExistence type="predicted"/>
<dbReference type="Proteomes" id="UP000694563">
    <property type="component" value="Chromosome 8"/>
</dbReference>
<evidence type="ECO:0000313" key="1">
    <source>
        <dbReference type="Ensembl" id="ENSCUSP00005011301.1"/>
    </source>
</evidence>
<organism evidence="1 2">
    <name type="scientific">Catharus ustulatus</name>
    <name type="common">Russet-backed thrush</name>
    <name type="synonym">Hylocichla ustulatus</name>
    <dbReference type="NCBI Taxonomy" id="91951"/>
    <lineage>
        <taxon>Eukaryota</taxon>
        <taxon>Metazoa</taxon>
        <taxon>Chordata</taxon>
        <taxon>Craniata</taxon>
        <taxon>Vertebrata</taxon>
        <taxon>Euteleostomi</taxon>
        <taxon>Archelosauria</taxon>
        <taxon>Archosauria</taxon>
        <taxon>Dinosauria</taxon>
        <taxon>Saurischia</taxon>
        <taxon>Theropoda</taxon>
        <taxon>Coelurosauria</taxon>
        <taxon>Aves</taxon>
        <taxon>Neognathae</taxon>
        <taxon>Neoaves</taxon>
        <taxon>Telluraves</taxon>
        <taxon>Australaves</taxon>
        <taxon>Passeriformes</taxon>
        <taxon>Turdidae</taxon>
        <taxon>Catharus</taxon>
    </lineage>
</organism>
<dbReference type="Ensembl" id="ENSCUST00005011776.1">
    <property type="protein sequence ID" value="ENSCUSP00005011301.1"/>
    <property type="gene ID" value="ENSCUSG00005007284.1"/>
</dbReference>
<dbReference type="AlphaFoldDB" id="A0A8C3UAB8"/>